<proteinExistence type="predicted"/>
<feature type="compositionally biased region" description="Polar residues" evidence="1">
    <location>
        <begin position="1195"/>
        <end position="1213"/>
    </location>
</feature>
<protein>
    <recommendedName>
        <fullName evidence="5">Type IV secretion protein Rhs</fullName>
    </recommendedName>
</protein>
<dbReference type="NCBIfam" id="TIGR03696">
    <property type="entry name" value="Rhs_assc_core"/>
    <property type="match status" value="1"/>
</dbReference>
<organism evidence="3 4">
    <name type="scientific">Streptomyces angustmyceticus</name>
    <dbReference type="NCBI Taxonomy" id="285578"/>
    <lineage>
        <taxon>Bacteria</taxon>
        <taxon>Bacillati</taxon>
        <taxon>Actinomycetota</taxon>
        <taxon>Actinomycetes</taxon>
        <taxon>Kitasatosporales</taxon>
        <taxon>Streptomycetaceae</taxon>
        <taxon>Streptomyces</taxon>
    </lineage>
</organism>
<dbReference type="PANTHER" id="PTHR32305">
    <property type="match status" value="1"/>
</dbReference>
<dbReference type="GeneID" id="96749161"/>
<gene>
    <name evidence="3" type="ORF">San01_72300</name>
</gene>
<feature type="chain" id="PRO_5023809415" description="Type IV secretion protein Rhs" evidence="2">
    <location>
        <begin position="41"/>
        <end position="2162"/>
    </location>
</feature>
<reference evidence="3 4" key="1">
    <citation type="submission" date="2019-10" db="EMBL/GenBank/DDBJ databases">
        <title>Whole genome shotgun sequence of Streptomyces angustmyceticus NBRC 3934.</title>
        <authorList>
            <person name="Hosoyama A."/>
            <person name="Ichikawa N."/>
            <person name="Kimura A."/>
            <person name="Kitahashi Y."/>
            <person name="Komaki H."/>
            <person name="Uohara A."/>
        </authorList>
    </citation>
    <scope>NUCLEOTIDE SEQUENCE [LARGE SCALE GENOMIC DNA]</scope>
    <source>
        <strain evidence="3 4">NBRC 3934</strain>
    </source>
</reference>
<evidence type="ECO:0000313" key="4">
    <source>
        <dbReference type="Proteomes" id="UP000325598"/>
    </source>
</evidence>
<keyword evidence="2" id="KW-0732">Signal</keyword>
<dbReference type="EMBL" id="BLAG01000039">
    <property type="protein sequence ID" value="GES34742.1"/>
    <property type="molecule type" value="Genomic_DNA"/>
</dbReference>
<comment type="caution">
    <text evidence="3">The sequence shown here is derived from an EMBL/GenBank/DDBJ whole genome shotgun (WGS) entry which is preliminary data.</text>
</comment>
<feature type="region of interest" description="Disordered" evidence="1">
    <location>
        <begin position="1185"/>
        <end position="1216"/>
    </location>
</feature>
<dbReference type="InterPro" id="IPR022385">
    <property type="entry name" value="Rhs_assc_core"/>
</dbReference>
<evidence type="ECO:0000313" key="3">
    <source>
        <dbReference type="EMBL" id="GES34742.1"/>
    </source>
</evidence>
<feature type="signal peptide" evidence="2">
    <location>
        <begin position="1"/>
        <end position="40"/>
    </location>
</feature>
<keyword evidence="4" id="KW-1185">Reference proteome</keyword>
<evidence type="ECO:0000256" key="2">
    <source>
        <dbReference type="SAM" id="SignalP"/>
    </source>
</evidence>
<dbReference type="OrthoDB" id="291011at2"/>
<dbReference type="Proteomes" id="UP000325598">
    <property type="component" value="Unassembled WGS sequence"/>
</dbReference>
<feature type="region of interest" description="Disordered" evidence="1">
    <location>
        <begin position="2042"/>
        <end position="2073"/>
    </location>
</feature>
<evidence type="ECO:0008006" key="5">
    <source>
        <dbReference type="Google" id="ProtNLM"/>
    </source>
</evidence>
<sequence length="2162" mass="232627">MHTTEMPRPSTHRGRRWTRRIAATLSFTLLPGLISPVAFAADPDPLGRPSLTAPRATNVKRLTAKADPHTAAQIRKAAAADTAAQRRARTDQQRTTTWPTAGSARLTATAARSKADPGHLPVALTKPASRSSSTIDVTVLGQDTSHKLGLKGVVLTATGPAHGGSTEVGINYSAFASAYGGDYAGRLQLMRLPSCALTTPDKAACRHLSPQRFTNRRARQQITAPLTFKTAPGGQKMVLALAAGAKSGAGDYKATPLAASSTWEAGGSSGSFTWSYPLRTPPAAAGPQPDLNISYDSGSVDGRTASTNNQGTTIGEGFDLTSSYIERKYGSCDDDGQDDKFDQCWKYDNASLVLNGTSTELVKDDTTGTWHLKSDDASLVTHHTGADNGDDDGEYWTVTTGDGITYTFGLSKLPGAGTDDRTDSVWTVPVFGDDKGEPGYDNGTDFAKRDKKQAWRWNLDLVQDTHANAMTYWYKAETNNYDKLGDDNTGTPYTRGGYLQEIRYGQRAGSLFSATPAASNKVVLHYAERCTAAGDGCDSLTKDTRDNWPDVPFDAVCKDDDKCTGNVAPTFFTRKRLTSLTTYAWDATATTPAYSPIDAWALKQQYLDPGDTGDSSDQSLWLDEIRHTGKRGSDITLDPVRFDHEFRPNRVDGTSDDILSLEKPRLKTVTSEAGAQTIVSYDEADCVAGQAMPKADQNTRSCYPVYWKPNAGSGDPELDWFQKYPVTSVSTTDPHGGSVAVQHTYTYSGGGAWHYDEDPLTPAKERTWSLWRGYGKVTHLTGDPSGTQSKTVTVYMRGMNGDRLLASDGKTVDPDRHRTATVTGIKANDITDSEQYAGLTRETATYNNAAYISGTVNDPWSKRTATQHKSYADTEAYFTRTSATHARTTITSGITPTDRVRTTATTYDDLGMPQTVEDRGDDAKNGDETCTRTWYARNDDGLTSLVSRTRTTAKPCTTAEADLDLPADSNRAGDVISDTATAYDTTTWTANQKPSKGDAQWTGRAKGYDTSHAPLWQKTATTAYDALGRPTFVKDAQDHTKATTTYAPANNGPLLSKVTGDAKGYETTTTLDPGTGSPLKVSDPNARLTESEYDSLGRITKVWLPNRSHLAQKTPNYIYSYHLASNDLPWIATGTLRGDGNGYNTTYEIYDSLLRTRQVQTPSTSGGRLIALTLYDSRGLATSAQSDIWDEKNEPSGTPVQTEGSQAPTQTDTAYDGAARPIKAVTRNYGVARWTTETTYTGDTTSATAPNGGQALTTVTDVRGKTTQRLDYAGPKPTGTDYVATNYSYTPGGLPETVTGPVTEADSNKATWTYTYDLFGRQTKTADPDKGTTSTTYNELDQVTRTEDAEKRTLLHAYDELGRKTGTWQATKTDANKLTAWTFDTLAKGQPDASIRYEGGVAGKAYIQKVTRYDSLYQATENQLVLPEDDPLVEAGVPKTLATTTGYRLDGTVSQTSQPAVAGLPAETVSYTYNTTGQQLTAKGATGYLQGADYAPVGDLRRLSLGTSSGTSAKNAYLSYDYEPGTRRLTRSYITDDVHPYKLQDLIYRQDDAGNLTSVSDASTLGGTSKNDNQCFTYDGYRRLTEAWTPKADDCATSGRNTANLAGAAPYWTSYAYNSAGQRTQQTQHATSGDTTTTYAYGTPSKQPHPLSSTKTNGTTQNYEYDKTGNTIHRPGVESPQTLAWNSEGNLATTTESATKNTPATDSSYLYDADGEILIRRANNDGETVLYLGATEVHLKVKGTTRSLSGTRYYTAAGQTIAVRTATNGTSNTQLSFMAGDHHGTASLAIEPTTLAFTKRYTTPFGSPRGAKPSAWPDDKTFLSKPADSATGLIQVGARQYDPATSTFLSVDPLLEFDKAQTLNGYSYGANNPLTFSDPSGMGLACGGEGDSTPCPHGGIITADGHLGNAHGGRDGGGVATWWRLPGSSYNYGGGYGGTANTNSRGQTMFDGSGGLSCAVGRCISFNLGPSDFEQNVGNAGANFLFGAGKPFVIALDIASVLFTPACAVESKCLSPEYDAWGARHGIDPDSTAAALGMSAALGRPGRRPGPEVGPSWFPRGSGKIPSGWSSPEMTRKFRRDPAKEGFVWRAPKGQDSVRIDRGDPNSQWATQQVDHVVINSGGRIVGRGGEKLPPNSRVQDYPVEAHIPLSEWQNWRAWNAP</sequence>
<evidence type="ECO:0000256" key="1">
    <source>
        <dbReference type="SAM" id="MobiDB-lite"/>
    </source>
</evidence>
<feature type="region of interest" description="Disordered" evidence="1">
    <location>
        <begin position="1624"/>
        <end position="1658"/>
    </location>
</feature>
<dbReference type="PANTHER" id="PTHR32305:SF17">
    <property type="entry name" value="TRNA NUCLEASE WAPA"/>
    <property type="match status" value="1"/>
</dbReference>
<dbReference type="Gene3D" id="2.180.10.10">
    <property type="entry name" value="RHS repeat-associated core"/>
    <property type="match status" value="2"/>
</dbReference>
<name>A0A5J4LRS6_9ACTN</name>
<dbReference type="RefSeq" id="WP_086719978.1">
    <property type="nucleotide sequence ID" value="NZ_BLAG01000039.1"/>
</dbReference>
<accession>A0A5J4LRS6</accession>
<dbReference type="InterPro" id="IPR050708">
    <property type="entry name" value="T6SS_VgrG/RHS"/>
</dbReference>